<feature type="transmembrane region" description="Helical" evidence="7">
    <location>
        <begin position="145"/>
        <end position="162"/>
    </location>
</feature>
<comment type="caution">
    <text evidence="9">The sequence shown here is derived from an EMBL/GenBank/DDBJ whole genome shotgun (WGS) entry which is preliminary data.</text>
</comment>
<keyword evidence="10" id="KW-1185">Reference proteome</keyword>
<keyword evidence="2 7" id="KW-0813">Transport</keyword>
<dbReference type="Pfam" id="PF12911">
    <property type="entry name" value="OppC_N"/>
    <property type="match status" value="1"/>
</dbReference>
<dbReference type="Proteomes" id="UP000240987">
    <property type="component" value="Unassembled WGS sequence"/>
</dbReference>
<dbReference type="InterPro" id="IPR000515">
    <property type="entry name" value="MetI-like"/>
</dbReference>
<dbReference type="Gene3D" id="1.10.3720.10">
    <property type="entry name" value="MetI-like"/>
    <property type="match status" value="1"/>
</dbReference>
<keyword evidence="3" id="KW-1003">Cell membrane</keyword>
<feature type="transmembrane region" description="Helical" evidence="7">
    <location>
        <begin position="119"/>
        <end position="139"/>
    </location>
</feature>
<evidence type="ECO:0000256" key="2">
    <source>
        <dbReference type="ARBA" id="ARBA00022448"/>
    </source>
</evidence>
<dbReference type="GO" id="GO:0055085">
    <property type="term" value="P:transmembrane transport"/>
    <property type="evidence" value="ECO:0007669"/>
    <property type="project" value="InterPro"/>
</dbReference>
<evidence type="ECO:0000256" key="3">
    <source>
        <dbReference type="ARBA" id="ARBA00022475"/>
    </source>
</evidence>
<dbReference type="CDD" id="cd06261">
    <property type="entry name" value="TM_PBP2"/>
    <property type="match status" value="1"/>
</dbReference>
<dbReference type="RefSeq" id="WP_107246745.1">
    <property type="nucleotide sequence ID" value="NZ_PYMJ01000066.1"/>
</dbReference>
<evidence type="ECO:0000313" key="9">
    <source>
        <dbReference type="EMBL" id="PSU42445.1"/>
    </source>
</evidence>
<organism evidence="9 10">
    <name type="scientific">Photobacterium frigidiphilum</name>
    <dbReference type="NCBI Taxonomy" id="264736"/>
    <lineage>
        <taxon>Bacteria</taxon>
        <taxon>Pseudomonadati</taxon>
        <taxon>Pseudomonadota</taxon>
        <taxon>Gammaproteobacteria</taxon>
        <taxon>Vibrionales</taxon>
        <taxon>Vibrionaceae</taxon>
        <taxon>Photobacterium</taxon>
    </lineage>
</organism>
<feature type="transmembrane region" description="Helical" evidence="7">
    <location>
        <begin position="246"/>
        <end position="265"/>
    </location>
</feature>
<dbReference type="PANTHER" id="PTHR43386:SF25">
    <property type="entry name" value="PEPTIDE ABC TRANSPORTER PERMEASE PROTEIN"/>
    <property type="match status" value="1"/>
</dbReference>
<dbReference type="SUPFAM" id="SSF161098">
    <property type="entry name" value="MetI-like"/>
    <property type="match status" value="1"/>
</dbReference>
<protein>
    <submittedName>
        <fullName evidence="9">Peptide ABC transporter permease</fullName>
    </submittedName>
</protein>
<dbReference type="GO" id="GO:0005886">
    <property type="term" value="C:plasma membrane"/>
    <property type="evidence" value="ECO:0007669"/>
    <property type="project" value="UniProtKB-SubCell"/>
</dbReference>
<dbReference type="InterPro" id="IPR035906">
    <property type="entry name" value="MetI-like_sf"/>
</dbReference>
<dbReference type="Pfam" id="PF00528">
    <property type="entry name" value="BPD_transp_1"/>
    <property type="match status" value="1"/>
</dbReference>
<dbReference type="PANTHER" id="PTHR43386">
    <property type="entry name" value="OLIGOPEPTIDE TRANSPORT SYSTEM PERMEASE PROTEIN APPC"/>
    <property type="match status" value="1"/>
</dbReference>
<keyword evidence="4 7" id="KW-0812">Transmembrane</keyword>
<feature type="transmembrane region" description="Helical" evidence="7">
    <location>
        <begin position="209"/>
        <end position="226"/>
    </location>
</feature>
<comment type="subcellular location">
    <subcellularLocation>
        <location evidence="1 7">Cell membrane</location>
        <topology evidence="1 7">Multi-pass membrane protein</topology>
    </subcellularLocation>
</comment>
<evidence type="ECO:0000256" key="1">
    <source>
        <dbReference type="ARBA" id="ARBA00004651"/>
    </source>
</evidence>
<evidence type="ECO:0000256" key="7">
    <source>
        <dbReference type="RuleBase" id="RU363032"/>
    </source>
</evidence>
<dbReference type="OrthoDB" id="9805884at2"/>
<evidence type="ECO:0000256" key="6">
    <source>
        <dbReference type="ARBA" id="ARBA00023136"/>
    </source>
</evidence>
<feature type="transmembrane region" description="Helical" evidence="7">
    <location>
        <begin position="21"/>
        <end position="41"/>
    </location>
</feature>
<dbReference type="PROSITE" id="PS51257">
    <property type="entry name" value="PROKAR_LIPOPROTEIN"/>
    <property type="match status" value="1"/>
</dbReference>
<name>A0A2T3J614_9GAMM</name>
<sequence>MSNIKLFVAFFKQLSSTPSAKVGLILFIFHILLACFATYIIPYDYGQTDSFNILKGPSMEHWLGTDQLGRDILSRTIMGGRAALFITFAGSFIAILWGSCLGIFTGFIGGRFDEVVMRFIDALLSIPWILFLLLIISVLGQSDTTLILTLGFFYGIAVIRVVRGATLDVITHDYILAARLRGERTSSIIKHEILPNIMNVILVDGAMRWSWMLLIFSSLSFLGFGVNPPTPDWGLMIADTRGFMSVAPWATLAPLIALSSLIFSINITSDALSKVAGLNRDNSSPV</sequence>
<feature type="transmembrane region" description="Helical" evidence="7">
    <location>
        <begin position="82"/>
        <end position="107"/>
    </location>
</feature>
<gene>
    <name evidence="9" type="ORF">C9J12_28920</name>
</gene>
<reference evidence="9 10" key="1">
    <citation type="submission" date="2018-01" db="EMBL/GenBank/DDBJ databases">
        <title>Whole genome sequencing of Histamine producing bacteria.</title>
        <authorList>
            <person name="Butler K."/>
        </authorList>
    </citation>
    <scope>NUCLEOTIDE SEQUENCE [LARGE SCALE GENOMIC DNA]</scope>
    <source>
        <strain evidence="9 10">JCM 12947</strain>
    </source>
</reference>
<evidence type="ECO:0000259" key="8">
    <source>
        <dbReference type="PROSITE" id="PS50928"/>
    </source>
</evidence>
<keyword evidence="6 7" id="KW-0472">Membrane</keyword>
<comment type="similarity">
    <text evidence="7">Belongs to the binding-protein-dependent transport system permease family.</text>
</comment>
<evidence type="ECO:0000313" key="10">
    <source>
        <dbReference type="Proteomes" id="UP000240987"/>
    </source>
</evidence>
<evidence type="ECO:0000256" key="4">
    <source>
        <dbReference type="ARBA" id="ARBA00022692"/>
    </source>
</evidence>
<dbReference type="EMBL" id="PYMJ01000066">
    <property type="protein sequence ID" value="PSU42445.1"/>
    <property type="molecule type" value="Genomic_DNA"/>
</dbReference>
<dbReference type="PROSITE" id="PS50928">
    <property type="entry name" value="ABC_TM1"/>
    <property type="match status" value="1"/>
</dbReference>
<dbReference type="InterPro" id="IPR025966">
    <property type="entry name" value="OppC_N"/>
</dbReference>
<dbReference type="InterPro" id="IPR050366">
    <property type="entry name" value="BP-dependent_transpt_permease"/>
</dbReference>
<accession>A0A2T3J614</accession>
<dbReference type="AlphaFoldDB" id="A0A2T3J614"/>
<proteinExistence type="inferred from homology"/>
<keyword evidence="5 7" id="KW-1133">Transmembrane helix</keyword>
<evidence type="ECO:0000256" key="5">
    <source>
        <dbReference type="ARBA" id="ARBA00022989"/>
    </source>
</evidence>
<feature type="domain" description="ABC transmembrane type-1" evidence="8">
    <location>
        <begin position="84"/>
        <end position="273"/>
    </location>
</feature>